<gene>
    <name evidence="1" type="ORF">HPB50_016622</name>
</gene>
<proteinExistence type="predicted"/>
<accession>A0ACB7RNZ4</accession>
<comment type="caution">
    <text evidence="1">The sequence shown here is derived from an EMBL/GenBank/DDBJ whole genome shotgun (WGS) entry which is preliminary data.</text>
</comment>
<reference evidence="1" key="1">
    <citation type="submission" date="2020-05" db="EMBL/GenBank/DDBJ databases">
        <title>Large-scale comparative analyses of tick genomes elucidate their genetic diversity and vector capacities.</title>
        <authorList>
            <person name="Jia N."/>
            <person name="Wang J."/>
            <person name="Shi W."/>
            <person name="Du L."/>
            <person name="Sun Y."/>
            <person name="Zhan W."/>
            <person name="Jiang J."/>
            <person name="Wang Q."/>
            <person name="Zhang B."/>
            <person name="Ji P."/>
            <person name="Sakyi L.B."/>
            <person name="Cui X."/>
            <person name="Yuan T."/>
            <person name="Jiang B."/>
            <person name="Yang W."/>
            <person name="Lam T.T.-Y."/>
            <person name="Chang Q."/>
            <person name="Ding S."/>
            <person name="Wang X."/>
            <person name="Zhu J."/>
            <person name="Ruan X."/>
            <person name="Zhao L."/>
            <person name="Wei J."/>
            <person name="Que T."/>
            <person name="Du C."/>
            <person name="Cheng J."/>
            <person name="Dai P."/>
            <person name="Han X."/>
            <person name="Huang E."/>
            <person name="Gao Y."/>
            <person name="Liu J."/>
            <person name="Shao H."/>
            <person name="Ye R."/>
            <person name="Li L."/>
            <person name="Wei W."/>
            <person name="Wang X."/>
            <person name="Wang C."/>
            <person name="Yang T."/>
            <person name="Huo Q."/>
            <person name="Li W."/>
            <person name="Guo W."/>
            <person name="Chen H."/>
            <person name="Zhou L."/>
            <person name="Ni X."/>
            <person name="Tian J."/>
            <person name="Zhou Y."/>
            <person name="Sheng Y."/>
            <person name="Liu T."/>
            <person name="Pan Y."/>
            <person name="Xia L."/>
            <person name="Li J."/>
            <person name="Zhao F."/>
            <person name="Cao W."/>
        </authorList>
    </citation>
    <scope>NUCLEOTIDE SEQUENCE</scope>
    <source>
        <strain evidence="1">Hyas-2018</strain>
    </source>
</reference>
<evidence type="ECO:0000313" key="1">
    <source>
        <dbReference type="EMBL" id="KAH6924391.1"/>
    </source>
</evidence>
<evidence type="ECO:0000313" key="2">
    <source>
        <dbReference type="Proteomes" id="UP000821845"/>
    </source>
</evidence>
<dbReference type="EMBL" id="CM023488">
    <property type="protein sequence ID" value="KAH6924391.1"/>
    <property type="molecule type" value="Genomic_DNA"/>
</dbReference>
<protein>
    <submittedName>
        <fullName evidence="1">Uncharacterized protein</fullName>
    </submittedName>
</protein>
<name>A0ACB7RNZ4_HYAAI</name>
<keyword evidence="2" id="KW-1185">Reference proteome</keyword>
<dbReference type="Proteomes" id="UP000821845">
    <property type="component" value="Chromosome 8"/>
</dbReference>
<sequence>MGDRLPPKKSWLRRSCESLTQPPRISADDPEGPEEESSHEPPEATVGTPSSPDSAVRTPERRRTVDTDVTPPTSSGEASPGSPLEAGCFGAIRHALRSSVIRFCRPFEQMEGETRTPSEPAWASEDTVDYPGSASEKPPELSFARLLQETYKPPVAEEEPSPSGGPSAIDVDRMLMHPPPTIPWFKKLMRRKMSQPRKLTKPASESVVRIPLSLIRAGYVEGEEPLSKQQSSEHHGSTPHSVATSLRAPMEHGSIPRTQQTERIAIRVNTRSGSFEENFRERRSMGDLRTANINVSQGAHRTEPHRGAAFQGIATEGQQGFSRWNITAPQRRARPHQGGSTKETAINLDSPQSPVASETQYGTAAHGTETSTLPAAPASVWVPTKTASAVSATDFAIVLRTECATHEVNFPAASEIQRGPVVHVTEAAASQAAPTPTVSVPTKTAPSTATTDFPAVTHRLFQQ</sequence>
<organism evidence="1 2">
    <name type="scientific">Hyalomma asiaticum</name>
    <name type="common">Tick</name>
    <dbReference type="NCBI Taxonomy" id="266040"/>
    <lineage>
        <taxon>Eukaryota</taxon>
        <taxon>Metazoa</taxon>
        <taxon>Ecdysozoa</taxon>
        <taxon>Arthropoda</taxon>
        <taxon>Chelicerata</taxon>
        <taxon>Arachnida</taxon>
        <taxon>Acari</taxon>
        <taxon>Parasitiformes</taxon>
        <taxon>Ixodida</taxon>
        <taxon>Ixodoidea</taxon>
        <taxon>Ixodidae</taxon>
        <taxon>Hyalomminae</taxon>
        <taxon>Hyalomma</taxon>
    </lineage>
</organism>